<dbReference type="EMBL" id="UYIG01000113">
    <property type="protein sequence ID" value="VDG28565.1"/>
    <property type="molecule type" value="Genomic_DNA"/>
</dbReference>
<dbReference type="Proteomes" id="UP000289996">
    <property type="component" value="Unassembled WGS sequence"/>
</dbReference>
<evidence type="ECO:0000313" key="3">
    <source>
        <dbReference type="Proteomes" id="UP000289996"/>
    </source>
</evidence>
<evidence type="ECO:0000259" key="1">
    <source>
        <dbReference type="PROSITE" id="PS51186"/>
    </source>
</evidence>
<organism evidence="2 3">
    <name type="scientific">Lactiplantibacillus mudanjiangensis</name>
    <dbReference type="NCBI Taxonomy" id="1296538"/>
    <lineage>
        <taxon>Bacteria</taxon>
        <taxon>Bacillati</taxon>
        <taxon>Bacillota</taxon>
        <taxon>Bacilli</taxon>
        <taxon>Lactobacillales</taxon>
        <taxon>Lactobacillaceae</taxon>
        <taxon>Lactiplantibacillus</taxon>
    </lineage>
</organism>
<reference evidence="2 3" key="1">
    <citation type="submission" date="2018-11" db="EMBL/GenBank/DDBJ databases">
        <authorList>
            <person name="Wuyts S."/>
        </authorList>
    </citation>
    <scope>NUCLEOTIDE SEQUENCE [LARGE SCALE GENOMIC DNA]</scope>
    <source>
        <strain evidence="2">Lactobacillus mudanjiangensis AMBF249</strain>
    </source>
</reference>
<dbReference type="SUPFAM" id="SSF55729">
    <property type="entry name" value="Acyl-CoA N-acyltransferases (Nat)"/>
    <property type="match status" value="1"/>
</dbReference>
<sequence length="203" mass="23602">MEIAIKRLAKRDFNRARQFAVVGMHLNWYTRNRLELFLYSHYFWSLEIDRATRAYGAYQGDKLVGVLLADMVKEQPILPSWQRRIFIKLSQWVIKHFYGSMTSQYEGANAEMLATYQQQHHCDGELNFFAVDPTIIGQGLGTRLLNQLAKDMAGQNIYLYTDSGSTYQFYLHRGFSIVGQRELKLEKQGKLIPLTCYLMAKAL</sequence>
<dbReference type="InterPro" id="IPR000182">
    <property type="entry name" value="GNAT_dom"/>
</dbReference>
<dbReference type="PROSITE" id="PS51186">
    <property type="entry name" value="GNAT"/>
    <property type="match status" value="1"/>
</dbReference>
<gene>
    <name evidence="2" type="ORF">MUDAN_MDHGFNIF_02992</name>
</gene>
<proteinExistence type="predicted"/>
<name>A0A660E383_9LACO</name>
<dbReference type="CDD" id="cd04301">
    <property type="entry name" value="NAT_SF"/>
    <property type="match status" value="1"/>
</dbReference>
<dbReference type="InterPro" id="IPR016181">
    <property type="entry name" value="Acyl_CoA_acyltransferase"/>
</dbReference>
<evidence type="ECO:0000313" key="2">
    <source>
        <dbReference type="EMBL" id="VDG28565.1"/>
    </source>
</evidence>
<dbReference type="GO" id="GO:0016747">
    <property type="term" value="F:acyltransferase activity, transferring groups other than amino-acyl groups"/>
    <property type="evidence" value="ECO:0007669"/>
    <property type="project" value="InterPro"/>
</dbReference>
<protein>
    <recommendedName>
        <fullName evidence="1">N-acetyltransferase domain-containing protein</fullName>
    </recommendedName>
</protein>
<dbReference type="AlphaFoldDB" id="A0A660E383"/>
<dbReference type="Gene3D" id="3.40.630.30">
    <property type="match status" value="1"/>
</dbReference>
<dbReference type="Pfam" id="PF00583">
    <property type="entry name" value="Acetyltransf_1"/>
    <property type="match status" value="1"/>
</dbReference>
<accession>A0A660E383</accession>
<feature type="domain" description="N-acetyltransferase" evidence="1">
    <location>
        <begin position="66"/>
        <end position="203"/>
    </location>
</feature>
<keyword evidence="3" id="KW-1185">Reference proteome</keyword>
<dbReference type="RefSeq" id="WP_165450044.1">
    <property type="nucleotide sequence ID" value="NZ_UYIG01000113.1"/>
</dbReference>